<name>A0A9X9S1U1_METOG</name>
<keyword evidence="1" id="KW-0378">Hydrolase</keyword>
<dbReference type="PROSITE" id="PS51257">
    <property type="entry name" value="PROKAR_LIPOPROTEIN"/>
    <property type="match status" value="1"/>
</dbReference>
<dbReference type="GeneID" id="76834945"/>
<dbReference type="AlphaFoldDB" id="A0A9X9S1U1"/>
<dbReference type="RefSeq" id="WP_268185460.1">
    <property type="nucleotide sequence ID" value="NZ_CP113361.1"/>
</dbReference>
<proteinExistence type="predicted"/>
<dbReference type="InterPro" id="IPR029058">
    <property type="entry name" value="AB_hydrolase_fold"/>
</dbReference>
<reference evidence="1" key="1">
    <citation type="submission" date="2022-11" db="EMBL/GenBank/DDBJ databases">
        <title>Complete genome sequence of Methanogenium organophilum DSM 3596.</title>
        <authorList>
            <person name="Chen S.-C."/>
            <person name="Lai S.-J."/>
            <person name="You Y.-T."/>
        </authorList>
    </citation>
    <scope>NUCLEOTIDE SEQUENCE</scope>
    <source>
        <strain evidence="1">DSM 3596</strain>
    </source>
</reference>
<dbReference type="EMBL" id="CP113361">
    <property type="protein sequence ID" value="WAI00287.1"/>
    <property type="molecule type" value="Genomic_DNA"/>
</dbReference>
<dbReference type="SUPFAM" id="SSF53474">
    <property type="entry name" value="alpha/beta-Hydrolases"/>
    <property type="match status" value="1"/>
</dbReference>
<sequence length="292" mass="30022">MKRMALVLFFCMTAAVMGAGCTTSDTVAAAPAYSLDEEGALVIIGITPVYTEAATVVSGINDSIGLSDLTFSGNNGDVHALLVAPPDPVAAAVLVPGAGVAAAAHEERAVSYAEEGIATLVLDVRGNGGETAGHTGGLAEDLRWFVSGKTPQWYLTIGDIVAARMMLTERFDVPVYIIGSSNGGMTGAVAAAIDSGVAGYFGVSTSEISVGDDTDSDVRAFVRSVDPGAYVAEISPAPVWLFHSPTDAVIPFENGLSLFNAAKEPKNFEAFNGTHGINPEVDSMITGAILTF</sequence>
<protein>
    <submittedName>
        <fullName evidence="1">Alpha/beta hydrolase</fullName>
    </submittedName>
</protein>
<dbReference type="GO" id="GO:0016787">
    <property type="term" value="F:hydrolase activity"/>
    <property type="evidence" value="ECO:0007669"/>
    <property type="project" value="UniProtKB-KW"/>
</dbReference>
<dbReference type="Gene3D" id="3.40.50.1820">
    <property type="entry name" value="alpha/beta hydrolase"/>
    <property type="match status" value="1"/>
</dbReference>
<dbReference type="KEGG" id="mou:OU421_07545"/>
<gene>
    <name evidence="1" type="ORF">OU421_07545</name>
</gene>
<keyword evidence="2" id="KW-1185">Reference proteome</keyword>
<evidence type="ECO:0000313" key="2">
    <source>
        <dbReference type="Proteomes" id="UP001163096"/>
    </source>
</evidence>
<evidence type="ECO:0000313" key="1">
    <source>
        <dbReference type="EMBL" id="WAI00287.1"/>
    </source>
</evidence>
<accession>A0A9X9S1U1</accession>
<dbReference type="Proteomes" id="UP001163096">
    <property type="component" value="Chromosome"/>
</dbReference>
<organism evidence="1 2">
    <name type="scientific">Methanogenium organophilum</name>
    <dbReference type="NCBI Taxonomy" id="2199"/>
    <lineage>
        <taxon>Archaea</taxon>
        <taxon>Methanobacteriati</taxon>
        <taxon>Methanobacteriota</taxon>
        <taxon>Stenosarchaea group</taxon>
        <taxon>Methanomicrobia</taxon>
        <taxon>Methanomicrobiales</taxon>
        <taxon>Methanomicrobiaceae</taxon>
        <taxon>Methanogenium</taxon>
    </lineage>
</organism>